<dbReference type="AlphaFoldDB" id="A0A653A1T1"/>
<feature type="transmembrane region" description="Helical" evidence="1">
    <location>
        <begin position="103"/>
        <end position="121"/>
    </location>
</feature>
<accession>A0A653A1T1</accession>
<sequence length="303" mass="33809">MPEQNGSKQDFSEVLLAMDVVDTLRHERALVERELRSEESEKALIEKLRKIYAGQGIEVSDDTLLEGVRALREERFTYRPPEPGLKTMLARLYVRRGRWVKRIGIVLLLILALWGGYHFLYAGPSERDKARISKEVGELGPDVVKDAIEPGARVKAEAIYTQALSAVRSGDSDAARDALEALKGIHSLILMEFTLQVVSRPGTPSGVWRHPVDNPAGRNYYLIVEAVTVDGKRLALPVTSEEDGKVAVVKEWGLRVPAEIYEQIRRDKAEDGIVDRPKVGTKKRGFITPEYVVPTSGGAITQW</sequence>
<organism evidence="2">
    <name type="scientific">Uncultured Desulfatiglans sp</name>
    <dbReference type="NCBI Taxonomy" id="1748965"/>
    <lineage>
        <taxon>Bacteria</taxon>
        <taxon>Pseudomonadati</taxon>
        <taxon>Thermodesulfobacteriota</taxon>
        <taxon>Desulfobacteria</taxon>
        <taxon>Desulfatiglandales</taxon>
        <taxon>Desulfatiglandaceae</taxon>
        <taxon>Desulfatiglans</taxon>
        <taxon>environmental samples</taxon>
    </lineage>
</organism>
<protein>
    <submittedName>
        <fullName evidence="2">Uncharacterized protein</fullName>
    </submittedName>
</protein>
<keyword evidence="1" id="KW-0472">Membrane</keyword>
<dbReference type="EMBL" id="UPXX01000013">
    <property type="protein sequence ID" value="VBB41908.1"/>
    <property type="molecule type" value="Genomic_DNA"/>
</dbReference>
<gene>
    <name evidence="2" type="ORF">TRIP_B200048</name>
</gene>
<keyword evidence="1" id="KW-0812">Transmembrane</keyword>
<dbReference type="Pfam" id="PF19911">
    <property type="entry name" value="DUF6384"/>
    <property type="match status" value="1"/>
</dbReference>
<keyword evidence="1" id="KW-1133">Transmembrane helix</keyword>
<evidence type="ECO:0000256" key="1">
    <source>
        <dbReference type="SAM" id="Phobius"/>
    </source>
</evidence>
<proteinExistence type="predicted"/>
<name>A0A653A1T1_UNCDX</name>
<dbReference type="InterPro" id="IPR045964">
    <property type="entry name" value="DUF6384"/>
</dbReference>
<reference evidence="2" key="1">
    <citation type="submission" date="2018-07" db="EMBL/GenBank/DDBJ databases">
        <authorList>
            <consortium name="Genoscope - CEA"/>
            <person name="William W."/>
        </authorList>
    </citation>
    <scope>NUCLEOTIDE SEQUENCE</scope>
    <source>
        <strain evidence="2">IK1</strain>
    </source>
</reference>
<evidence type="ECO:0000313" key="2">
    <source>
        <dbReference type="EMBL" id="VBB41908.1"/>
    </source>
</evidence>